<dbReference type="PROSITE" id="PS50902">
    <property type="entry name" value="FLAVODOXIN_LIKE"/>
    <property type="match status" value="1"/>
</dbReference>
<dbReference type="Gene3D" id="3.40.50.360">
    <property type="match status" value="1"/>
</dbReference>
<keyword evidence="4" id="KW-1185">Reference proteome</keyword>
<comment type="cofactor">
    <cofactor evidence="1">
        <name>FMN</name>
        <dbReference type="ChEBI" id="CHEBI:58210"/>
    </cofactor>
</comment>
<dbReference type="InterPro" id="IPR008254">
    <property type="entry name" value="Flavodoxin/NO_synth"/>
</dbReference>
<dbReference type="InterPro" id="IPR005025">
    <property type="entry name" value="FMN_Rdtase-like_dom"/>
</dbReference>
<dbReference type="InterPro" id="IPR001226">
    <property type="entry name" value="Flavodoxin_CS"/>
</dbReference>
<accession>A0A916RYE6</accession>
<dbReference type="Pfam" id="PF03358">
    <property type="entry name" value="FMN_red"/>
    <property type="match status" value="1"/>
</dbReference>
<evidence type="ECO:0000256" key="1">
    <source>
        <dbReference type="ARBA" id="ARBA00001917"/>
    </source>
</evidence>
<dbReference type="PANTHER" id="PTHR30546">
    <property type="entry name" value="FLAVODOXIN-RELATED PROTEIN WRBA-RELATED"/>
    <property type="match status" value="1"/>
</dbReference>
<organism evidence="3 4">
    <name type="scientific">Edaphobacter acidisoli</name>
    <dbReference type="NCBI Taxonomy" id="2040573"/>
    <lineage>
        <taxon>Bacteria</taxon>
        <taxon>Pseudomonadati</taxon>
        <taxon>Acidobacteriota</taxon>
        <taxon>Terriglobia</taxon>
        <taxon>Terriglobales</taxon>
        <taxon>Acidobacteriaceae</taxon>
        <taxon>Edaphobacter</taxon>
    </lineage>
</organism>
<comment type="caution">
    <text evidence="3">The sequence shown here is derived from an EMBL/GenBank/DDBJ whole genome shotgun (WGS) entry which is preliminary data.</text>
</comment>
<name>A0A916RYE6_9BACT</name>
<dbReference type="SUPFAM" id="SSF52218">
    <property type="entry name" value="Flavoproteins"/>
    <property type="match status" value="1"/>
</dbReference>
<dbReference type="AlphaFoldDB" id="A0A916RYE6"/>
<dbReference type="InterPro" id="IPR029039">
    <property type="entry name" value="Flavoprotein-like_sf"/>
</dbReference>
<sequence>MTIVSVVYQSSRGHTRALADAVARGAASVAGTEVRLVEIRGEQVLNGRWNHEETMAQLAQSDAIVFGCPTYMGSVSAIYKAFLEKAFDPWLQQQWKDKIAAGFTNSASQSGDKLSSLIQLSIFAAQMGMIWVGVGDPPGNNWSGGTANDVNRLGTWLGAMGQSNGDQGPELAPSQGDRITAERLGARVAGITQRWMGAGAYKTERLKAR</sequence>
<evidence type="ECO:0000313" key="3">
    <source>
        <dbReference type="EMBL" id="GGA72318.1"/>
    </source>
</evidence>
<evidence type="ECO:0000259" key="2">
    <source>
        <dbReference type="PROSITE" id="PS50902"/>
    </source>
</evidence>
<dbReference type="PROSITE" id="PS00201">
    <property type="entry name" value="FLAVODOXIN"/>
    <property type="match status" value="1"/>
</dbReference>
<feature type="domain" description="Flavodoxin-like" evidence="2">
    <location>
        <begin position="4"/>
        <end position="161"/>
    </location>
</feature>
<dbReference type="GO" id="GO:0010181">
    <property type="term" value="F:FMN binding"/>
    <property type="evidence" value="ECO:0007669"/>
    <property type="project" value="InterPro"/>
</dbReference>
<evidence type="ECO:0000313" key="4">
    <source>
        <dbReference type="Proteomes" id="UP000648801"/>
    </source>
</evidence>
<dbReference type="RefSeq" id="WP_188759559.1">
    <property type="nucleotide sequence ID" value="NZ_BMJB01000001.1"/>
</dbReference>
<dbReference type="GO" id="GO:0016020">
    <property type="term" value="C:membrane"/>
    <property type="evidence" value="ECO:0007669"/>
    <property type="project" value="TreeGrafter"/>
</dbReference>
<dbReference type="GO" id="GO:0009055">
    <property type="term" value="F:electron transfer activity"/>
    <property type="evidence" value="ECO:0007669"/>
    <property type="project" value="InterPro"/>
</dbReference>
<dbReference type="PANTHER" id="PTHR30546:SF23">
    <property type="entry name" value="FLAVOPROTEIN-LIKE PROTEIN YCP4-RELATED"/>
    <property type="match status" value="1"/>
</dbReference>
<protein>
    <submittedName>
        <fullName evidence="3">FMN reductase</fullName>
    </submittedName>
</protein>
<proteinExistence type="predicted"/>
<reference evidence="3" key="1">
    <citation type="journal article" date="2014" name="Int. J. Syst. Evol. Microbiol.">
        <title>Complete genome sequence of Corynebacterium casei LMG S-19264T (=DSM 44701T), isolated from a smear-ripened cheese.</title>
        <authorList>
            <consortium name="US DOE Joint Genome Institute (JGI-PGF)"/>
            <person name="Walter F."/>
            <person name="Albersmeier A."/>
            <person name="Kalinowski J."/>
            <person name="Ruckert C."/>
        </authorList>
    </citation>
    <scope>NUCLEOTIDE SEQUENCE</scope>
    <source>
        <strain evidence="3">CGMCC 1.15447</strain>
    </source>
</reference>
<dbReference type="EMBL" id="BMJB01000001">
    <property type="protein sequence ID" value="GGA72318.1"/>
    <property type="molecule type" value="Genomic_DNA"/>
</dbReference>
<gene>
    <name evidence="3" type="ORF">GCM10011507_24930</name>
</gene>
<dbReference type="GO" id="GO:0003955">
    <property type="term" value="F:NAD(P)H dehydrogenase (quinone) activity"/>
    <property type="evidence" value="ECO:0007669"/>
    <property type="project" value="TreeGrafter"/>
</dbReference>
<dbReference type="Proteomes" id="UP000648801">
    <property type="component" value="Unassembled WGS sequence"/>
</dbReference>
<reference evidence="3" key="2">
    <citation type="submission" date="2020-09" db="EMBL/GenBank/DDBJ databases">
        <authorList>
            <person name="Sun Q."/>
            <person name="Zhou Y."/>
        </authorList>
    </citation>
    <scope>NUCLEOTIDE SEQUENCE</scope>
    <source>
        <strain evidence="3">CGMCC 1.15447</strain>
    </source>
</reference>